<feature type="transmembrane region" description="Helical" evidence="7">
    <location>
        <begin position="252"/>
        <end position="271"/>
    </location>
</feature>
<dbReference type="InterPro" id="IPR035906">
    <property type="entry name" value="MetI-like_sf"/>
</dbReference>
<dbReference type="PANTHER" id="PTHR43386:SF23">
    <property type="entry name" value="ABC TRANSPORTER"/>
    <property type="match status" value="1"/>
</dbReference>
<keyword evidence="2 7" id="KW-0813">Transport</keyword>
<keyword evidence="3" id="KW-1003">Cell membrane</keyword>
<feature type="transmembrane region" description="Helical" evidence="7">
    <location>
        <begin position="85"/>
        <end position="111"/>
    </location>
</feature>
<dbReference type="EMBL" id="BMAQ01000030">
    <property type="protein sequence ID" value="GFR38912.1"/>
    <property type="molecule type" value="Genomic_DNA"/>
</dbReference>
<proteinExistence type="inferred from homology"/>
<evidence type="ECO:0000256" key="5">
    <source>
        <dbReference type="ARBA" id="ARBA00022989"/>
    </source>
</evidence>
<reference evidence="9" key="2">
    <citation type="journal article" date="2021" name="Data Brief">
        <title>Draft genome sequence data of the facultative, thermophilic, xylanolytic bacterium Paenibacillus sp. strain DA-C8.</title>
        <authorList>
            <person name="Chhe C."/>
            <person name="Uke A."/>
            <person name="Baramee S."/>
            <person name="Ungkulpasvich U."/>
            <person name="Tachaapaikoon C."/>
            <person name="Pason P."/>
            <person name="Waeonukul R."/>
            <person name="Ratanakhanokchai K."/>
            <person name="Kosugi A."/>
        </authorList>
    </citation>
    <scope>NUCLEOTIDE SEQUENCE</scope>
    <source>
        <strain evidence="9">DA-C8</strain>
    </source>
</reference>
<dbReference type="PANTHER" id="PTHR43386">
    <property type="entry name" value="OLIGOPEPTIDE TRANSPORT SYSTEM PERMEASE PROTEIN APPC"/>
    <property type="match status" value="1"/>
</dbReference>
<dbReference type="CDD" id="cd06261">
    <property type="entry name" value="TM_PBP2"/>
    <property type="match status" value="1"/>
</dbReference>
<gene>
    <name evidence="9" type="ORF">PRECH8_22080</name>
</gene>
<keyword evidence="10" id="KW-1185">Reference proteome</keyword>
<feature type="transmembrane region" description="Helical" evidence="7">
    <location>
        <begin position="123"/>
        <end position="144"/>
    </location>
</feature>
<dbReference type="Gene3D" id="1.10.3720.10">
    <property type="entry name" value="MetI-like"/>
    <property type="match status" value="1"/>
</dbReference>
<accession>A0A916QDU9</accession>
<organism evidence="9 10">
    <name type="scientific">Insulibacter thermoxylanivorax</name>
    <dbReference type="NCBI Taxonomy" id="2749268"/>
    <lineage>
        <taxon>Bacteria</taxon>
        <taxon>Bacillati</taxon>
        <taxon>Bacillota</taxon>
        <taxon>Bacilli</taxon>
        <taxon>Bacillales</taxon>
        <taxon>Paenibacillaceae</taxon>
        <taxon>Insulibacter</taxon>
    </lineage>
</organism>
<evidence type="ECO:0000256" key="1">
    <source>
        <dbReference type="ARBA" id="ARBA00004651"/>
    </source>
</evidence>
<name>A0A916QDU9_9BACL</name>
<dbReference type="GO" id="GO:0055085">
    <property type="term" value="P:transmembrane transport"/>
    <property type="evidence" value="ECO:0007669"/>
    <property type="project" value="InterPro"/>
</dbReference>
<keyword evidence="6 7" id="KW-0472">Membrane</keyword>
<evidence type="ECO:0000259" key="8">
    <source>
        <dbReference type="PROSITE" id="PS50928"/>
    </source>
</evidence>
<dbReference type="Proteomes" id="UP000654993">
    <property type="component" value="Unassembled WGS sequence"/>
</dbReference>
<dbReference type="Pfam" id="PF00528">
    <property type="entry name" value="BPD_transp_1"/>
    <property type="match status" value="1"/>
</dbReference>
<keyword evidence="5 7" id="KW-1133">Transmembrane helix</keyword>
<evidence type="ECO:0000256" key="6">
    <source>
        <dbReference type="ARBA" id="ARBA00023136"/>
    </source>
</evidence>
<evidence type="ECO:0000256" key="4">
    <source>
        <dbReference type="ARBA" id="ARBA00022692"/>
    </source>
</evidence>
<evidence type="ECO:0000256" key="3">
    <source>
        <dbReference type="ARBA" id="ARBA00022475"/>
    </source>
</evidence>
<comment type="similarity">
    <text evidence="7">Belongs to the binding-protein-dependent transport system permease family.</text>
</comment>
<sequence length="290" mass="32812">MRHYRHPLRRHRLPRHMFRTGRQRAIAVLLLTAFVLSIVVLAGYMIDDSRLATRPELRHQAPSLDHWFGTDWLGRDMFLRTVKGLAISIQAGVIAAAASTLIAAVMGMLAALRGRFLDRMITWLIDFFLSVPHLVTLILIAYISGGGLKGVVLGIALTHWPSLARVIRAEAWQLKSAEFVQISRKLGRSRRWIAVHHILPHLMPQIMIGFVLMFPHAILHEASITFLGLGLSPHQPAIGIILNESMQYLSTGSWWLAIFPGAALVIVVRLFSIAGEKLRQWFDPDRVWRR</sequence>
<evidence type="ECO:0000313" key="9">
    <source>
        <dbReference type="EMBL" id="GFR38912.1"/>
    </source>
</evidence>
<evidence type="ECO:0000313" key="10">
    <source>
        <dbReference type="Proteomes" id="UP000654993"/>
    </source>
</evidence>
<comment type="subcellular location">
    <subcellularLocation>
        <location evidence="1 7">Cell membrane</location>
        <topology evidence="1 7">Multi-pass membrane protein</topology>
    </subcellularLocation>
</comment>
<evidence type="ECO:0000256" key="2">
    <source>
        <dbReference type="ARBA" id="ARBA00022448"/>
    </source>
</evidence>
<dbReference type="AlphaFoldDB" id="A0A916QDU9"/>
<feature type="transmembrane region" description="Helical" evidence="7">
    <location>
        <begin position="25"/>
        <end position="46"/>
    </location>
</feature>
<comment type="caution">
    <text evidence="9">The sequence shown here is derived from an EMBL/GenBank/DDBJ whole genome shotgun (WGS) entry which is preliminary data.</text>
</comment>
<keyword evidence="4 7" id="KW-0812">Transmembrane</keyword>
<dbReference type="GO" id="GO:0005886">
    <property type="term" value="C:plasma membrane"/>
    <property type="evidence" value="ECO:0007669"/>
    <property type="project" value="UniProtKB-SubCell"/>
</dbReference>
<dbReference type="PROSITE" id="PS50928">
    <property type="entry name" value="ABC_TM1"/>
    <property type="match status" value="1"/>
</dbReference>
<dbReference type="SUPFAM" id="SSF161098">
    <property type="entry name" value="MetI-like"/>
    <property type="match status" value="1"/>
</dbReference>
<protein>
    <submittedName>
        <fullName evidence="9">ABC transporter permease</fullName>
    </submittedName>
</protein>
<dbReference type="InterPro" id="IPR050366">
    <property type="entry name" value="BP-dependent_transpt_permease"/>
</dbReference>
<dbReference type="InterPro" id="IPR000515">
    <property type="entry name" value="MetI-like"/>
</dbReference>
<evidence type="ECO:0000256" key="7">
    <source>
        <dbReference type="RuleBase" id="RU363032"/>
    </source>
</evidence>
<feature type="domain" description="ABC transmembrane type-1" evidence="8">
    <location>
        <begin position="85"/>
        <end position="275"/>
    </location>
</feature>
<reference evidence="9" key="1">
    <citation type="submission" date="2020-08" db="EMBL/GenBank/DDBJ databases">
        <authorList>
            <person name="Uke A."/>
            <person name="Chhe C."/>
            <person name="Baramee S."/>
            <person name="Kosugi A."/>
        </authorList>
    </citation>
    <scope>NUCLEOTIDE SEQUENCE</scope>
    <source>
        <strain evidence="9">DA-C8</strain>
    </source>
</reference>